<dbReference type="Pfam" id="PF14759">
    <property type="entry name" value="Reductase_C"/>
    <property type="match status" value="1"/>
</dbReference>
<evidence type="ECO:0000313" key="8">
    <source>
        <dbReference type="Proteomes" id="UP000662986"/>
    </source>
</evidence>
<feature type="domain" description="Reductase C-terminal" evidence="6">
    <location>
        <begin position="330"/>
        <end position="387"/>
    </location>
</feature>
<reference evidence="7 8" key="1">
    <citation type="journal article" date="2021" name="Microbiol. Resour. Announc.">
        <title>Complete Genome Sequences of Two Rhodococcus sp. Strains with Large and Linear Chromosomes, Isolated from Apple Rhizosphere.</title>
        <authorList>
            <person name="Benning S."/>
            <person name="Brugnone N."/>
            <person name="Siani R."/>
            <person name="Kublik S."/>
            <person name="Schloter M."/>
            <person name="Rad V."/>
        </authorList>
    </citation>
    <scope>NUCLEOTIDE SEQUENCE [LARGE SCALE GENOMIC DNA]</scope>
    <source>
        <strain evidence="7 8">R79</strain>
    </source>
</reference>
<dbReference type="InterPro" id="IPR023753">
    <property type="entry name" value="FAD/NAD-binding_dom"/>
</dbReference>
<dbReference type="RefSeq" id="WP_206004970.1">
    <property type="nucleotide sequence ID" value="NZ_CP070619.1"/>
</dbReference>
<dbReference type="Proteomes" id="UP000662986">
    <property type="component" value="Chromosome"/>
</dbReference>
<organism evidence="7 8">
    <name type="scientific">Rhodococcus pseudokoreensis</name>
    <dbReference type="NCBI Taxonomy" id="2811421"/>
    <lineage>
        <taxon>Bacteria</taxon>
        <taxon>Bacillati</taxon>
        <taxon>Actinomycetota</taxon>
        <taxon>Actinomycetes</taxon>
        <taxon>Mycobacteriales</taxon>
        <taxon>Nocardiaceae</taxon>
        <taxon>Rhodococcus</taxon>
    </lineage>
</organism>
<keyword evidence="2" id="KW-0285">Flavoprotein</keyword>
<dbReference type="InterPro" id="IPR028202">
    <property type="entry name" value="Reductase_C"/>
</dbReference>
<proteinExistence type="predicted"/>
<dbReference type="Pfam" id="PF07992">
    <property type="entry name" value="Pyr_redox_2"/>
    <property type="match status" value="1"/>
</dbReference>
<dbReference type="PANTHER" id="PTHR43557:SF2">
    <property type="entry name" value="RIESKE DOMAIN-CONTAINING PROTEIN-RELATED"/>
    <property type="match status" value="1"/>
</dbReference>
<evidence type="ECO:0000313" key="7">
    <source>
        <dbReference type="EMBL" id="QSE88217.1"/>
    </source>
</evidence>
<evidence type="ECO:0000256" key="4">
    <source>
        <dbReference type="ARBA" id="ARBA00023002"/>
    </source>
</evidence>
<dbReference type="SUPFAM" id="SSF55424">
    <property type="entry name" value="FAD/NAD-linked reductases, dimerisation (C-terminal) domain"/>
    <property type="match status" value="1"/>
</dbReference>
<dbReference type="EMBL" id="CP070619">
    <property type="protein sequence ID" value="QSE88217.1"/>
    <property type="molecule type" value="Genomic_DNA"/>
</dbReference>
<dbReference type="Gene3D" id="3.30.390.30">
    <property type="match status" value="1"/>
</dbReference>
<dbReference type="InterPro" id="IPR016156">
    <property type="entry name" value="FAD/NAD-linked_Rdtase_dimer_sf"/>
</dbReference>
<protein>
    <submittedName>
        <fullName evidence="7">FAD-dependent oxidoreductase</fullName>
    </submittedName>
</protein>
<name>A0A974VZW6_9NOCA</name>
<dbReference type="Gene3D" id="3.50.50.60">
    <property type="entry name" value="FAD/NAD(P)-binding domain"/>
    <property type="match status" value="2"/>
</dbReference>
<dbReference type="PRINTS" id="PR00368">
    <property type="entry name" value="FADPNR"/>
</dbReference>
<keyword evidence="8" id="KW-1185">Reference proteome</keyword>
<evidence type="ECO:0000259" key="6">
    <source>
        <dbReference type="Pfam" id="PF14759"/>
    </source>
</evidence>
<dbReference type="InterPro" id="IPR036188">
    <property type="entry name" value="FAD/NAD-bd_sf"/>
</dbReference>
<evidence type="ECO:0000256" key="3">
    <source>
        <dbReference type="ARBA" id="ARBA00022827"/>
    </source>
</evidence>
<dbReference type="SUPFAM" id="SSF51905">
    <property type="entry name" value="FAD/NAD(P)-binding domain"/>
    <property type="match status" value="1"/>
</dbReference>
<dbReference type="InterPro" id="IPR050446">
    <property type="entry name" value="FAD-oxidoreductase/Apoptosis"/>
</dbReference>
<evidence type="ECO:0000259" key="5">
    <source>
        <dbReference type="Pfam" id="PF07992"/>
    </source>
</evidence>
<sequence>MGHLETLDPDERTIVVAGAGLAGLRTAEGLRRHGWTGKITIVGDEVHYPYTRPPLSKKLLADGGDHAGVELRRRDSEHPIEWLLGCAVVSSDLRRRVVVLDDGTELSYDGLVAATGVRARRLPPEIGGPATALRTLDDAIALGNRLRPGSRVVVIGAGFIGCEVAATAIARGCEVAMVAVDDVPMQVPLGAVVGAELRRRHAAAGVRFHLGTGVAAVEPGAVVLTDGSRLLADVVVEAIGSEPNTGWLEDNGLDLTNGVVCDQFLRPGGLSGIVAVGDVGRFPNALYDAEPRRIEHWQVAVDTSMYAAKVLLGDLAETPWTEPFGTIPTFWSDQGAVSLRALGQPGLGDEVEVLEGELGGEAAVGYRRGGALVGVVLLGMPKSMGAYLQRLTAELKTARV</sequence>
<gene>
    <name evidence="7" type="ORF">JWS13_06085</name>
</gene>
<comment type="cofactor">
    <cofactor evidence="1">
        <name>FAD</name>
        <dbReference type="ChEBI" id="CHEBI:57692"/>
    </cofactor>
</comment>
<feature type="domain" description="FAD/NAD(P)-binding" evidence="5">
    <location>
        <begin position="13"/>
        <end position="302"/>
    </location>
</feature>
<reference evidence="7 8" key="2">
    <citation type="journal article" date="2022" name="Arch. Microbiol.">
        <title>Rhodococcus pseudokoreensis sp. nov. isolated from the rhizosphere of young M26 apple rootstocks.</title>
        <authorList>
            <person name="Kampfer P."/>
            <person name="Glaeser S.P."/>
            <person name="Blom J."/>
            <person name="Wolf J."/>
            <person name="Benning S."/>
            <person name="Schloter M."/>
            <person name="Neumann-Schaal M."/>
        </authorList>
    </citation>
    <scope>NUCLEOTIDE SEQUENCE [LARGE SCALE GENOMIC DNA]</scope>
    <source>
        <strain evidence="7 8">R79</strain>
    </source>
</reference>
<dbReference type="PANTHER" id="PTHR43557">
    <property type="entry name" value="APOPTOSIS-INDUCING FACTOR 1"/>
    <property type="match status" value="1"/>
</dbReference>
<keyword evidence="4" id="KW-0560">Oxidoreductase</keyword>
<accession>A0A974VZW6</accession>
<evidence type="ECO:0000256" key="2">
    <source>
        <dbReference type="ARBA" id="ARBA00022630"/>
    </source>
</evidence>
<evidence type="ECO:0000256" key="1">
    <source>
        <dbReference type="ARBA" id="ARBA00001974"/>
    </source>
</evidence>
<keyword evidence="3" id="KW-0274">FAD</keyword>